<dbReference type="InterPro" id="IPR017871">
    <property type="entry name" value="ABC_transporter-like_CS"/>
</dbReference>
<comment type="similarity">
    <text evidence="1">Belongs to the ABC transporter superfamily.</text>
</comment>
<dbReference type="InterPro" id="IPR050153">
    <property type="entry name" value="Metal_Ion_Import_ABC"/>
</dbReference>
<comment type="caution">
    <text evidence="6">The sequence shown here is derived from an EMBL/GenBank/DDBJ whole genome shotgun (WGS) entry which is preliminary data.</text>
</comment>
<evidence type="ECO:0000259" key="5">
    <source>
        <dbReference type="PROSITE" id="PS50893"/>
    </source>
</evidence>
<organism evidence="6 7">
    <name type="scientific">Rothia endophytica</name>
    <dbReference type="NCBI Taxonomy" id="1324766"/>
    <lineage>
        <taxon>Bacteria</taxon>
        <taxon>Bacillati</taxon>
        <taxon>Actinomycetota</taxon>
        <taxon>Actinomycetes</taxon>
        <taxon>Micrococcales</taxon>
        <taxon>Micrococcaceae</taxon>
        <taxon>Rothia</taxon>
    </lineage>
</organism>
<reference evidence="7" key="1">
    <citation type="journal article" date="2019" name="Int. J. Syst. Evol. Microbiol.">
        <title>The Global Catalogue of Microorganisms (GCM) 10K type strain sequencing project: providing services to taxonomists for standard genome sequencing and annotation.</title>
        <authorList>
            <consortium name="The Broad Institute Genomics Platform"/>
            <consortium name="The Broad Institute Genome Sequencing Center for Infectious Disease"/>
            <person name="Wu L."/>
            <person name="Ma J."/>
        </authorList>
    </citation>
    <scope>NUCLEOTIDE SEQUENCE [LARGE SCALE GENOMIC DNA]</scope>
    <source>
        <strain evidence="7">JCM 18541</strain>
    </source>
</reference>
<dbReference type="Gene3D" id="3.40.50.300">
    <property type="entry name" value="P-loop containing nucleotide triphosphate hydrolases"/>
    <property type="match status" value="1"/>
</dbReference>
<name>A0ABP9AZ42_9MICC</name>
<dbReference type="SMART" id="SM00382">
    <property type="entry name" value="AAA"/>
    <property type="match status" value="1"/>
</dbReference>
<dbReference type="PROSITE" id="PS50893">
    <property type="entry name" value="ABC_TRANSPORTER_2"/>
    <property type="match status" value="1"/>
</dbReference>
<dbReference type="GO" id="GO:0005524">
    <property type="term" value="F:ATP binding"/>
    <property type="evidence" value="ECO:0007669"/>
    <property type="project" value="UniProtKB-KW"/>
</dbReference>
<proteinExistence type="inferred from homology"/>
<dbReference type="SUPFAM" id="SSF52540">
    <property type="entry name" value="P-loop containing nucleoside triphosphate hydrolases"/>
    <property type="match status" value="1"/>
</dbReference>
<evidence type="ECO:0000256" key="2">
    <source>
        <dbReference type="ARBA" id="ARBA00022448"/>
    </source>
</evidence>
<keyword evidence="2" id="KW-0813">Transport</keyword>
<accession>A0ABP9AZ42</accession>
<evidence type="ECO:0000256" key="1">
    <source>
        <dbReference type="ARBA" id="ARBA00005417"/>
    </source>
</evidence>
<dbReference type="PROSITE" id="PS00211">
    <property type="entry name" value="ABC_TRANSPORTER_1"/>
    <property type="match status" value="1"/>
</dbReference>
<dbReference type="PANTHER" id="PTHR42734:SF5">
    <property type="entry name" value="IRON TRANSPORT SYSTEM ATP-BINDING PROTEIN HI_0361-RELATED"/>
    <property type="match status" value="1"/>
</dbReference>
<evidence type="ECO:0000256" key="3">
    <source>
        <dbReference type="ARBA" id="ARBA00022741"/>
    </source>
</evidence>
<sequence length="260" mass="27501">MRSASKFPVTKSNDQPAELLLDAQKLTVNYGEVQALKGASLSVQSGEICGLVGMNGSGKSTLFKAIMGVTPAEGQVLIDGQTPTQARKLGLVSYVPQSEDIDFTFPVSVRDVVSMGRYGRLGPTRRLKAADRAAVDEALERVDLLDLAHRQIGNLSGGQRKRAFVARGLAQGARLLLLDEPFAGVDKRSETMLVSLLRQLRDAGAGVLISTHDLANLAELADTAVLLRNEVLLSGEPGAVLAPENLVRAFGMNPLGGSGV</sequence>
<evidence type="ECO:0000313" key="7">
    <source>
        <dbReference type="Proteomes" id="UP001500187"/>
    </source>
</evidence>
<dbReference type="InterPro" id="IPR027417">
    <property type="entry name" value="P-loop_NTPase"/>
</dbReference>
<keyword evidence="3" id="KW-0547">Nucleotide-binding</keyword>
<gene>
    <name evidence="6" type="ORF">GCM10023352_01640</name>
</gene>
<keyword evidence="7" id="KW-1185">Reference proteome</keyword>
<feature type="domain" description="ABC transporter" evidence="5">
    <location>
        <begin position="21"/>
        <end position="254"/>
    </location>
</feature>
<evidence type="ECO:0000256" key="4">
    <source>
        <dbReference type="ARBA" id="ARBA00022840"/>
    </source>
</evidence>
<dbReference type="InterPro" id="IPR003593">
    <property type="entry name" value="AAA+_ATPase"/>
</dbReference>
<dbReference type="InterPro" id="IPR003439">
    <property type="entry name" value="ABC_transporter-like_ATP-bd"/>
</dbReference>
<dbReference type="EMBL" id="BAABKP010000001">
    <property type="protein sequence ID" value="GAA4787720.1"/>
    <property type="molecule type" value="Genomic_DNA"/>
</dbReference>
<dbReference type="Proteomes" id="UP001500187">
    <property type="component" value="Unassembled WGS sequence"/>
</dbReference>
<keyword evidence="4 6" id="KW-0067">ATP-binding</keyword>
<evidence type="ECO:0000313" key="6">
    <source>
        <dbReference type="EMBL" id="GAA4787720.1"/>
    </source>
</evidence>
<dbReference type="Pfam" id="PF00005">
    <property type="entry name" value="ABC_tran"/>
    <property type="match status" value="1"/>
</dbReference>
<dbReference type="PANTHER" id="PTHR42734">
    <property type="entry name" value="METAL TRANSPORT SYSTEM ATP-BINDING PROTEIN TM_0124-RELATED"/>
    <property type="match status" value="1"/>
</dbReference>
<dbReference type="CDD" id="cd03235">
    <property type="entry name" value="ABC_Metallic_Cations"/>
    <property type="match status" value="1"/>
</dbReference>
<protein>
    <submittedName>
        <fullName evidence="6">Metal ABC transporter ATP-binding protein</fullName>
    </submittedName>
</protein>